<feature type="domain" description="Nematode cuticle collagen N-terminal" evidence="4">
    <location>
        <begin position="22"/>
        <end position="74"/>
    </location>
</feature>
<evidence type="ECO:0000259" key="4">
    <source>
        <dbReference type="SMART" id="SM01088"/>
    </source>
</evidence>
<accession>A0A183C0V6</accession>
<sequence length="349" mass="37637">MIVSSAEMSTEKQCQRKGTLRPVAFAAVVFSTVAISSCLLTFPLVFHYVQTLQAAVQGEVEYCKSRSRDMWREMVDVEMATLESEDELGGAAAKKNADEEVLVMEMLGMAHRQRRQAEDETLCCTCQQGPPGPDGKDGAPGEGPGPPGPPGIDAELHDRVLPVPPQCPCQAPPGPPGPPDGEDGATGPIGPPGPAGPPGQPGPPGQRGPPGEPGQLIPGEKPPPGPPGQPGRPVSERKETIKRTLFLLRDLRDLQENPDRTERMAPRDLQESRDSAGPRGRTDLPEFRAKLDRPAQEVPASIVRRPDWHPDIEAIDADDDDDTVTIILLVKGHYIIATFRHKSKQCPFD</sequence>
<evidence type="ECO:0000313" key="6">
    <source>
        <dbReference type="WBParaSite" id="GPLIN_000649900"/>
    </source>
</evidence>
<feature type="compositionally biased region" description="Pro residues" evidence="2">
    <location>
        <begin position="220"/>
        <end position="230"/>
    </location>
</feature>
<feature type="region of interest" description="Disordered" evidence="2">
    <location>
        <begin position="123"/>
        <end position="284"/>
    </location>
</feature>
<reference evidence="5" key="1">
    <citation type="submission" date="2014-05" db="EMBL/GenBank/DDBJ databases">
        <title>The genome and life-stage specific transcriptomes of Globodera pallida elucidate key aspects of plant parasitism by a cyst nematode.</title>
        <authorList>
            <person name="Cotton J.A."/>
            <person name="Lilley C.J."/>
            <person name="Jones L.M."/>
            <person name="Kikuchi T."/>
            <person name="Reid A.J."/>
            <person name="Thorpe P."/>
            <person name="Tsai I.J."/>
            <person name="Beasley H."/>
            <person name="Blok V."/>
            <person name="Cock P.J.A."/>
            <person name="Van den Akker S.E."/>
            <person name="Holroyd N."/>
            <person name="Hunt M."/>
            <person name="Mantelin S."/>
            <person name="Naghra H."/>
            <person name="Pain A."/>
            <person name="Palomares-Rius J.E."/>
            <person name="Zarowiecki M."/>
            <person name="Berriman M."/>
            <person name="Jones J.T."/>
            <person name="Urwin P.E."/>
        </authorList>
    </citation>
    <scope>NUCLEOTIDE SEQUENCE [LARGE SCALE GENOMIC DNA]</scope>
    <source>
        <strain evidence="5">Lindley</strain>
    </source>
</reference>
<feature type="compositionally biased region" description="Pro residues" evidence="2">
    <location>
        <begin position="162"/>
        <end position="179"/>
    </location>
</feature>
<keyword evidence="1" id="KW-0677">Repeat</keyword>
<evidence type="ECO:0000256" key="1">
    <source>
        <dbReference type="ARBA" id="ARBA00022737"/>
    </source>
</evidence>
<protein>
    <submittedName>
        <fullName evidence="6">Col_cuticle_N domain-containing protein</fullName>
    </submittedName>
</protein>
<evidence type="ECO:0000313" key="5">
    <source>
        <dbReference type="Proteomes" id="UP000050741"/>
    </source>
</evidence>
<dbReference type="SMART" id="SM01088">
    <property type="entry name" value="Col_cuticle_N"/>
    <property type="match status" value="1"/>
</dbReference>
<dbReference type="WBParaSite" id="GPLIN_000649900">
    <property type="protein sequence ID" value="GPLIN_000649900"/>
    <property type="gene ID" value="GPLIN_000649900"/>
</dbReference>
<keyword evidence="5" id="KW-1185">Reference proteome</keyword>
<organism evidence="5 6">
    <name type="scientific">Globodera pallida</name>
    <name type="common">Potato cyst nematode worm</name>
    <name type="synonym">Heterodera pallida</name>
    <dbReference type="NCBI Taxonomy" id="36090"/>
    <lineage>
        <taxon>Eukaryota</taxon>
        <taxon>Metazoa</taxon>
        <taxon>Ecdysozoa</taxon>
        <taxon>Nematoda</taxon>
        <taxon>Chromadorea</taxon>
        <taxon>Rhabditida</taxon>
        <taxon>Tylenchina</taxon>
        <taxon>Tylenchomorpha</taxon>
        <taxon>Tylenchoidea</taxon>
        <taxon>Heteroderidae</taxon>
        <taxon>Heteroderinae</taxon>
        <taxon>Globodera</taxon>
    </lineage>
</organism>
<dbReference type="GO" id="GO:0042302">
    <property type="term" value="F:structural constituent of cuticle"/>
    <property type="evidence" value="ECO:0007669"/>
    <property type="project" value="InterPro"/>
</dbReference>
<dbReference type="InterPro" id="IPR002486">
    <property type="entry name" value="Col_cuticle_N"/>
</dbReference>
<feature type="compositionally biased region" description="Basic and acidic residues" evidence="2">
    <location>
        <begin position="249"/>
        <end position="284"/>
    </location>
</feature>
<keyword evidence="3" id="KW-0472">Membrane</keyword>
<name>A0A183C0V6_GLOPA</name>
<proteinExistence type="predicted"/>
<keyword evidence="3" id="KW-0812">Transmembrane</keyword>
<reference evidence="6" key="2">
    <citation type="submission" date="2016-06" db="UniProtKB">
        <authorList>
            <consortium name="WormBaseParasite"/>
        </authorList>
    </citation>
    <scope>IDENTIFICATION</scope>
</reference>
<dbReference type="Pfam" id="PF01484">
    <property type="entry name" value="Col_cuticle_N"/>
    <property type="match status" value="1"/>
</dbReference>
<dbReference type="PANTHER" id="PTHR24637:SF385">
    <property type="entry name" value="CUTICLE COLLAGEN BLI-1-RELATED"/>
    <property type="match status" value="1"/>
</dbReference>
<evidence type="ECO:0000256" key="3">
    <source>
        <dbReference type="SAM" id="Phobius"/>
    </source>
</evidence>
<dbReference type="AlphaFoldDB" id="A0A183C0V6"/>
<keyword evidence="3" id="KW-1133">Transmembrane helix</keyword>
<dbReference type="PANTHER" id="PTHR24637">
    <property type="entry name" value="COLLAGEN"/>
    <property type="match status" value="1"/>
</dbReference>
<evidence type="ECO:0000256" key="2">
    <source>
        <dbReference type="SAM" id="MobiDB-lite"/>
    </source>
</evidence>
<feature type="transmembrane region" description="Helical" evidence="3">
    <location>
        <begin position="23"/>
        <end position="46"/>
    </location>
</feature>
<feature type="compositionally biased region" description="Pro residues" evidence="2">
    <location>
        <begin position="189"/>
        <end position="212"/>
    </location>
</feature>
<dbReference type="Proteomes" id="UP000050741">
    <property type="component" value="Unassembled WGS sequence"/>
</dbReference>